<dbReference type="AlphaFoldDB" id="A0A914MAC3"/>
<dbReference type="Proteomes" id="UP000887563">
    <property type="component" value="Unplaced"/>
</dbReference>
<proteinExistence type="predicted"/>
<evidence type="ECO:0000313" key="1">
    <source>
        <dbReference type="Proteomes" id="UP000887563"/>
    </source>
</evidence>
<organism evidence="1 2">
    <name type="scientific">Meloidogyne incognita</name>
    <name type="common">Southern root-knot nematode worm</name>
    <name type="synonym">Oxyuris incognita</name>
    <dbReference type="NCBI Taxonomy" id="6306"/>
    <lineage>
        <taxon>Eukaryota</taxon>
        <taxon>Metazoa</taxon>
        <taxon>Ecdysozoa</taxon>
        <taxon>Nematoda</taxon>
        <taxon>Chromadorea</taxon>
        <taxon>Rhabditida</taxon>
        <taxon>Tylenchina</taxon>
        <taxon>Tylenchomorpha</taxon>
        <taxon>Tylenchoidea</taxon>
        <taxon>Meloidogynidae</taxon>
        <taxon>Meloidogyninae</taxon>
        <taxon>Meloidogyne</taxon>
        <taxon>Meloidogyne incognita group</taxon>
    </lineage>
</organism>
<dbReference type="WBParaSite" id="Minc3s01380g23306">
    <property type="protein sequence ID" value="Minc3s01380g23306"/>
    <property type="gene ID" value="Minc3s01380g23306"/>
</dbReference>
<keyword evidence="1" id="KW-1185">Reference proteome</keyword>
<evidence type="ECO:0000313" key="2">
    <source>
        <dbReference type="WBParaSite" id="Minc3s01380g23306"/>
    </source>
</evidence>
<name>A0A914MAC3_MELIC</name>
<accession>A0A914MAC3</accession>
<sequence length="75" mass="8665">MWREDFKHITCTNSRKSFIKISMTEHLMCKVESDACCSLALGLHNRHCICKTNRKLQPSEINSICLMVFIIAPHT</sequence>
<protein>
    <submittedName>
        <fullName evidence="2">Ovule protein</fullName>
    </submittedName>
</protein>
<reference evidence="2" key="1">
    <citation type="submission" date="2022-11" db="UniProtKB">
        <authorList>
            <consortium name="WormBaseParasite"/>
        </authorList>
    </citation>
    <scope>IDENTIFICATION</scope>
</reference>